<keyword evidence="1" id="KW-0812">Transmembrane</keyword>
<gene>
    <name evidence="2" type="ORF">KASA_0H01265G</name>
</gene>
<name>A0A1X7R9Q5_9SACH</name>
<sequence length="301" mass="34423">MEKFTNWRDKGTGIAPFQPPTTQKEAIFFNKSIITNIIFSIIYLTRCILLIPVLILSPFINLRLLFLTGFTSGRIKIDYQVNGVKRSQLNKDPRKYHLQKGNLYVINYSSVLAAIVLQYIAQDNRSIKYLIPSESNDLYELTLLQFINFTMNGQSLNVTQYGTQIKEISNKDWINYTWCLFAEGTCSNGKSILPFQINKTSLELVVDDSTSICSEIIPVTIKVNNSLVTPLGGSSWRLLWSLILKHKCLAKIKVHESHLLVKEMDALDGVRESLNDGDKYKLVSKSLGIREKRTFVEEFRK</sequence>
<evidence type="ECO:0000256" key="1">
    <source>
        <dbReference type="SAM" id="Phobius"/>
    </source>
</evidence>
<dbReference type="Proteomes" id="UP000196158">
    <property type="component" value="Unassembled WGS sequence"/>
</dbReference>
<proteinExistence type="predicted"/>
<evidence type="ECO:0000313" key="2">
    <source>
        <dbReference type="EMBL" id="SMN22334.1"/>
    </source>
</evidence>
<reference evidence="2 3" key="1">
    <citation type="submission" date="2017-04" db="EMBL/GenBank/DDBJ databases">
        <authorList>
            <person name="Afonso C.L."/>
            <person name="Miller P.J."/>
            <person name="Scott M.A."/>
            <person name="Spackman E."/>
            <person name="Goraichik I."/>
            <person name="Dimitrov K.M."/>
            <person name="Suarez D.L."/>
            <person name="Swayne D.E."/>
        </authorList>
    </citation>
    <scope>NUCLEOTIDE SEQUENCE [LARGE SCALE GENOMIC DNA]</scope>
</reference>
<feature type="transmembrane region" description="Helical" evidence="1">
    <location>
        <begin position="33"/>
        <end position="60"/>
    </location>
</feature>
<dbReference type="STRING" id="1789683.A0A1X7R9Q5"/>
<keyword evidence="1" id="KW-0472">Membrane</keyword>
<accession>A0A1X7R9Q5</accession>
<evidence type="ECO:0008006" key="4">
    <source>
        <dbReference type="Google" id="ProtNLM"/>
    </source>
</evidence>
<protein>
    <recommendedName>
        <fullName evidence="4">Phospholipid/glycerol acyltransferase domain-containing protein</fullName>
    </recommendedName>
</protein>
<keyword evidence="3" id="KW-1185">Reference proteome</keyword>
<dbReference type="AlphaFoldDB" id="A0A1X7R9Q5"/>
<dbReference type="EMBL" id="FXLY01000011">
    <property type="protein sequence ID" value="SMN22334.1"/>
    <property type="molecule type" value="Genomic_DNA"/>
</dbReference>
<keyword evidence="1" id="KW-1133">Transmembrane helix</keyword>
<dbReference type="OrthoDB" id="272512at2759"/>
<evidence type="ECO:0000313" key="3">
    <source>
        <dbReference type="Proteomes" id="UP000196158"/>
    </source>
</evidence>
<organism evidence="2 3">
    <name type="scientific">Maudiozyma saulgeensis</name>
    <dbReference type="NCBI Taxonomy" id="1789683"/>
    <lineage>
        <taxon>Eukaryota</taxon>
        <taxon>Fungi</taxon>
        <taxon>Dikarya</taxon>
        <taxon>Ascomycota</taxon>
        <taxon>Saccharomycotina</taxon>
        <taxon>Saccharomycetes</taxon>
        <taxon>Saccharomycetales</taxon>
        <taxon>Saccharomycetaceae</taxon>
        <taxon>Maudiozyma</taxon>
    </lineage>
</organism>